<name>A0A0U5JIZ0_9BACT</name>
<dbReference type="InParanoid" id="A0A0U5JIZ0"/>
<evidence type="ECO:0000313" key="1">
    <source>
        <dbReference type="EMBL" id="CUI17766.1"/>
    </source>
</evidence>
<dbReference type="RefSeq" id="WP_059061979.1">
    <property type="nucleotide sequence ID" value="NZ_LN879502.1"/>
</dbReference>
<dbReference type="AlphaFoldDB" id="A0A0U5JIZ0"/>
<accession>A0A0U5JIZ0</accession>
<dbReference type="Proteomes" id="UP000069902">
    <property type="component" value="Chromosome cPNK"/>
</dbReference>
<reference evidence="2" key="1">
    <citation type="submission" date="2015-09" db="EMBL/GenBank/DDBJ databases">
        <authorList>
            <person name="Bertelli C."/>
        </authorList>
    </citation>
    <scope>NUCLEOTIDE SEQUENCE [LARGE SCALE GENOMIC DNA]</scope>
    <source>
        <strain evidence="2">KNic</strain>
    </source>
</reference>
<dbReference type="PATRIC" id="fig|389348.3.peg.2433"/>
<organism evidence="1 2">
    <name type="scientific">Candidatus Protochlamydia naegleriophila</name>
    <dbReference type="NCBI Taxonomy" id="389348"/>
    <lineage>
        <taxon>Bacteria</taxon>
        <taxon>Pseudomonadati</taxon>
        <taxon>Chlamydiota</taxon>
        <taxon>Chlamydiia</taxon>
        <taxon>Parachlamydiales</taxon>
        <taxon>Parachlamydiaceae</taxon>
        <taxon>Candidatus Protochlamydia</taxon>
    </lineage>
</organism>
<keyword evidence="2" id="KW-1185">Reference proteome</keyword>
<dbReference type="KEGG" id="pnl:PNK_2165"/>
<gene>
    <name evidence="1" type="ORF">PNK_2165</name>
</gene>
<protein>
    <submittedName>
        <fullName evidence="1">Uncharacterized protein</fullName>
    </submittedName>
</protein>
<dbReference type="EMBL" id="LN879502">
    <property type="protein sequence ID" value="CUI17766.1"/>
    <property type="molecule type" value="Genomic_DNA"/>
</dbReference>
<sequence>MLNAYGICSVNRQTFNMRHHDNVYMPRALRNVVITALRIHNGILNVLGYMPAISTVSGCVRMATGLGIIAATLTVGQRNVTEGAIIGHWYSEALMTGIAQVARGALEAVVPFGWIANAALDVVATPLNLIKQVEGSLMCDGCREGFEDHVTPHREADYPLPLKFLYLA</sequence>
<evidence type="ECO:0000313" key="2">
    <source>
        <dbReference type="Proteomes" id="UP000069902"/>
    </source>
</evidence>
<proteinExistence type="predicted"/>